<comment type="caution">
    <text evidence="10">The sequence shown here is derived from an EMBL/GenBank/DDBJ whole genome shotgun (WGS) entry which is preliminary data.</text>
</comment>
<dbReference type="PRINTS" id="PR00364">
    <property type="entry name" value="DISEASERSIST"/>
</dbReference>
<sequence>MIVPSVFTDEILKKLVELVEQEWVMLWGVKDELMKLKNKLSKIKNVLQDAENKEFQDNSTIRDWLAELKDIMYDIEDIIDDCYFDIKHTTSSPPTSQPRVVHSSSSPSCLCSTANPFMKAKSIISKNISAFCKKGKGVANRHEIGKRIEEINVRLEGIHNDRKQLQLVKNVRIEGSSSLPQHNAMTTMTFHRPETVSWFIESEIFGLDEDAERLVQSLMEPNMEEGGGHVFAIVGMGGIGKTTLAQKVYNKDWIKSHFEKMAWICVSQVYEEINVLKQLVESACEDQSKEDKSCSADPSKDQLYNKLHKLLGGKRILLVLDDLWSNQVWEECLRVPFHSFCNEDSRVLITARNGEIARQMGAVYTHEMKLLSDDDGLSLLHKVVSGGNDSTKIDQSMNDVGIKIVKKCKGLPLAIKIIGGVLRKRKITEPAWKLVLSSDMLSNSSLAVKTVLQFSYLDLPSYLKPCFLYCTLFPEDCKITRTKLSRMWIAEGFVKAEGELSMEDLADSYYEELVTRCLLQVVHVSTIGSLIVEDMVCKVHDLVREMAVSITQGEHISSHFQQGSEGSSLKPRRSSTISGAESVKELKCIPLRSLLAFDKTWREIPQGLFGKLKYLRVLDLSMIVIEELPDSIGKLAQLRYLDISFSIQFLQPIRELPDSLCNLQYLQTLNIQSAILNIVKLPNSLRRLQRLRHLIVEEFLSEDYDVIVPPGIGELAHLQTLNRFTIQDNSSSCYNEGDDEGGCSNIHELGSLSQLRFLKIFGLKMIQSGAEAKKAKIKDKAHLRTLELWWDRRDNQLEYQIPPTWVQMKMVVEVFEELCPPPSLQKLYVNGFYAQELPSWMRFPSYSLQNLVYLRLNFIRCLQQLPSLGHLPNLECLRISKNEEIINIGPEFVFGEGWRTGSSVGISRFPKLETLSFRLMLKWKEWMDGMEGVEEEELDILPCLRNLRLELCHELRSLPMGLLRHASNLTNLHLEVNVEGGIGGFVHVRELSLKKCCKIESLSNFPALQSLKVRRCYALKDMTNLGATSLARISLEFDDHISDFPGNNLEALRSVYVTDETLLYIEGPIPVLTLCVPQYHGPYWPVIRRFPHVQAKEELMIGNYFTYNKATAEPIICQPLLLPPPQLHQV</sequence>
<keyword evidence="3" id="KW-0677">Repeat</keyword>
<dbReference type="CDD" id="cd14798">
    <property type="entry name" value="RX-CC_like"/>
    <property type="match status" value="1"/>
</dbReference>
<dbReference type="PANTHER" id="PTHR23155">
    <property type="entry name" value="DISEASE RESISTANCE PROTEIN RP"/>
    <property type="match status" value="1"/>
</dbReference>
<gene>
    <name evidence="10" type="primary">RPPL1</name>
    <name evidence="10" type="ORF">QJS10_CPA05g01783</name>
</gene>
<evidence type="ECO:0000256" key="1">
    <source>
        <dbReference type="ARBA" id="ARBA00008894"/>
    </source>
</evidence>
<evidence type="ECO:0000259" key="9">
    <source>
        <dbReference type="Pfam" id="PF23598"/>
    </source>
</evidence>
<evidence type="ECO:0000256" key="4">
    <source>
        <dbReference type="ARBA" id="ARBA00022741"/>
    </source>
</evidence>
<evidence type="ECO:0000256" key="2">
    <source>
        <dbReference type="ARBA" id="ARBA00022614"/>
    </source>
</evidence>
<dbReference type="Pfam" id="PF00931">
    <property type="entry name" value="NB-ARC"/>
    <property type="match status" value="1"/>
</dbReference>
<dbReference type="GO" id="GO:0002758">
    <property type="term" value="P:innate immune response-activating signaling pathway"/>
    <property type="evidence" value="ECO:0007669"/>
    <property type="project" value="UniProtKB-ARBA"/>
</dbReference>
<dbReference type="GO" id="GO:0009626">
    <property type="term" value="P:plant-type hypersensitive response"/>
    <property type="evidence" value="ECO:0007669"/>
    <property type="project" value="UniProtKB-ARBA"/>
</dbReference>
<dbReference type="FunFam" id="3.40.50.300:FF:001091">
    <property type="entry name" value="Probable disease resistance protein At1g61300"/>
    <property type="match status" value="1"/>
</dbReference>
<feature type="domain" description="Disease resistance N-terminal" evidence="7">
    <location>
        <begin position="11"/>
        <end position="93"/>
    </location>
</feature>
<dbReference type="InterPro" id="IPR036388">
    <property type="entry name" value="WH-like_DNA-bd_sf"/>
</dbReference>
<dbReference type="InterPro" id="IPR044974">
    <property type="entry name" value="Disease_R_plants"/>
</dbReference>
<dbReference type="SUPFAM" id="SSF52540">
    <property type="entry name" value="P-loop containing nucleoside triphosphate hydrolases"/>
    <property type="match status" value="1"/>
</dbReference>
<keyword evidence="4" id="KW-0547">Nucleotide-binding</keyword>
<dbReference type="InterPro" id="IPR027417">
    <property type="entry name" value="P-loop_NTPase"/>
</dbReference>
<keyword evidence="5" id="KW-0611">Plant defense</keyword>
<dbReference type="Pfam" id="PF23559">
    <property type="entry name" value="WHD_DRP"/>
    <property type="match status" value="1"/>
</dbReference>
<dbReference type="PANTHER" id="PTHR23155:SF1211">
    <property type="entry name" value="OS09G0313500 PROTEIN"/>
    <property type="match status" value="1"/>
</dbReference>
<dbReference type="InterPro" id="IPR058922">
    <property type="entry name" value="WHD_DRP"/>
</dbReference>
<dbReference type="InterPro" id="IPR042197">
    <property type="entry name" value="Apaf_helical"/>
</dbReference>
<dbReference type="SUPFAM" id="SSF52058">
    <property type="entry name" value="L domain-like"/>
    <property type="match status" value="1"/>
</dbReference>
<dbReference type="InterPro" id="IPR041118">
    <property type="entry name" value="Rx_N"/>
</dbReference>
<dbReference type="Gene3D" id="1.10.8.430">
    <property type="entry name" value="Helical domain of apoptotic protease-activating factors"/>
    <property type="match status" value="1"/>
</dbReference>
<evidence type="ECO:0000313" key="10">
    <source>
        <dbReference type="EMBL" id="KAK1317077.1"/>
    </source>
</evidence>
<reference evidence="10" key="2">
    <citation type="submission" date="2023-06" db="EMBL/GenBank/DDBJ databases">
        <authorList>
            <person name="Ma L."/>
            <person name="Liu K.-W."/>
            <person name="Li Z."/>
            <person name="Hsiao Y.-Y."/>
            <person name="Qi Y."/>
            <person name="Fu T."/>
            <person name="Tang G."/>
            <person name="Zhang D."/>
            <person name="Sun W.-H."/>
            <person name="Liu D.-K."/>
            <person name="Li Y."/>
            <person name="Chen G.-Z."/>
            <person name="Liu X.-D."/>
            <person name="Liao X.-Y."/>
            <person name="Jiang Y.-T."/>
            <person name="Yu X."/>
            <person name="Hao Y."/>
            <person name="Huang J."/>
            <person name="Zhao X.-W."/>
            <person name="Ke S."/>
            <person name="Chen Y.-Y."/>
            <person name="Wu W.-L."/>
            <person name="Hsu J.-L."/>
            <person name="Lin Y.-F."/>
            <person name="Huang M.-D."/>
            <person name="Li C.-Y."/>
            <person name="Huang L."/>
            <person name="Wang Z.-W."/>
            <person name="Zhao X."/>
            <person name="Zhong W.-Y."/>
            <person name="Peng D.-H."/>
            <person name="Ahmad S."/>
            <person name="Lan S."/>
            <person name="Zhang J.-S."/>
            <person name="Tsai W.-C."/>
            <person name="Van De Peer Y."/>
            <person name="Liu Z.-J."/>
        </authorList>
    </citation>
    <scope>NUCLEOTIDE SEQUENCE</scope>
    <source>
        <strain evidence="10">CP</strain>
        <tissue evidence="10">Leaves</tissue>
    </source>
</reference>
<dbReference type="Gene3D" id="1.10.10.10">
    <property type="entry name" value="Winged helix-like DNA-binding domain superfamily/Winged helix DNA-binding domain"/>
    <property type="match status" value="1"/>
</dbReference>
<dbReference type="Proteomes" id="UP001180020">
    <property type="component" value="Unassembled WGS sequence"/>
</dbReference>
<dbReference type="InterPro" id="IPR002182">
    <property type="entry name" value="NB-ARC"/>
</dbReference>
<evidence type="ECO:0000259" key="8">
    <source>
        <dbReference type="Pfam" id="PF23559"/>
    </source>
</evidence>
<name>A0AAV9EXY8_ACOCL</name>
<evidence type="ECO:0000259" key="6">
    <source>
        <dbReference type="Pfam" id="PF00931"/>
    </source>
</evidence>
<feature type="domain" description="Disease resistance R13L4/SHOC-2-like LRR" evidence="9">
    <location>
        <begin position="591"/>
        <end position="951"/>
    </location>
</feature>
<accession>A0AAV9EXY8</accession>
<reference evidence="10" key="1">
    <citation type="journal article" date="2023" name="Nat. Commun.">
        <title>Diploid and tetraploid genomes of Acorus and the evolution of monocots.</title>
        <authorList>
            <person name="Ma L."/>
            <person name="Liu K.W."/>
            <person name="Li Z."/>
            <person name="Hsiao Y.Y."/>
            <person name="Qi Y."/>
            <person name="Fu T."/>
            <person name="Tang G.D."/>
            <person name="Zhang D."/>
            <person name="Sun W.H."/>
            <person name="Liu D.K."/>
            <person name="Li Y."/>
            <person name="Chen G.Z."/>
            <person name="Liu X.D."/>
            <person name="Liao X.Y."/>
            <person name="Jiang Y.T."/>
            <person name="Yu X."/>
            <person name="Hao Y."/>
            <person name="Huang J."/>
            <person name="Zhao X.W."/>
            <person name="Ke S."/>
            <person name="Chen Y.Y."/>
            <person name="Wu W.L."/>
            <person name="Hsu J.L."/>
            <person name="Lin Y.F."/>
            <person name="Huang M.D."/>
            <person name="Li C.Y."/>
            <person name="Huang L."/>
            <person name="Wang Z.W."/>
            <person name="Zhao X."/>
            <person name="Zhong W.Y."/>
            <person name="Peng D.H."/>
            <person name="Ahmad S."/>
            <person name="Lan S."/>
            <person name="Zhang J.S."/>
            <person name="Tsai W.C."/>
            <person name="Van de Peer Y."/>
            <person name="Liu Z.J."/>
        </authorList>
    </citation>
    <scope>NUCLEOTIDE SEQUENCE</scope>
    <source>
        <strain evidence="10">CP</strain>
    </source>
</reference>
<evidence type="ECO:0000256" key="3">
    <source>
        <dbReference type="ARBA" id="ARBA00022737"/>
    </source>
</evidence>
<dbReference type="InterPro" id="IPR038005">
    <property type="entry name" value="RX-like_CC"/>
</dbReference>
<dbReference type="FunFam" id="1.10.10.10:FF:000322">
    <property type="entry name" value="Probable disease resistance protein At1g63360"/>
    <property type="match status" value="1"/>
</dbReference>
<dbReference type="GO" id="GO:0043531">
    <property type="term" value="F:ADP binding"/>
    <property type="evidence" value="ECO:0007669"/>
    <property type="project" value="InterPro"/>
</dbReference>
<dbReference type="Gene3D" id="1.20.5.4130">
    <property type="match status" value="1"/>
</dbReference>
<proteinExistence type="inferred from homology"/>
<dbReference type="Pfam" id="PF23598">
    <property type="entry name" value="LRR_14"/>
    <property type="match status" value="1"/>
</dbReference>
<dbReference type="InterPro" id="IPR055414">
    <property type="entry name" value="LRR_R13L4/SHOC2-like"/>
</dbReference>
<dbReference type="InterPro" id="IPR032675">
    <property type="entry name" value="LRR_dom_sf"/>
</dbReference>
<comment type="similarity">
    <text evidence="1">Belongs to the disease resistance NB-LRR family.</text>
</comment>
<dbReference type="Gene3D" id="3.40.50.300">
    <property type="entry name" value="P-loop containing nucleotide triphosphate hydrolases"/>
    <property type="match status" value="1"/>
</dbReference>
<organism evidence="10 11">
    <name type="scientific">Acorus calamus</name>
    <name type="common">Sweet flag</name>
    <dbReference type="NCBI Taxonomy" id="4465"/>
    <lineage>
        <taxon>Eukaryota</taxon>
        <taxon>Viridiplantae</taxon>
        <taxon>Streptophyta</taxon>
        <taxon>Embryophyta</taxon>
        <taxon>Tracheophyta</taxon>
        <taxon>Spermatophyta</taxon>
        <taxon>Magnoliopsida</taxon>
        <taxon>Liliopsida</taxon>
        <taxon>Acoraceae</taxon>
        <taxon>Acorus</taxon>
    </lineage>
</organism>
<keyword evidence="2" id="KW-0433">Leucine-rich repeat</keyword>
<dbReference type="Pfam" id="PF18052">
    <property type="entry name" value="Rx_N"/>
    <property type="match status" value="1"/>
</dbReference>
<dbReference type="AlphaFoldDB" id="A0AAV9EXY8"/>
<feature type="domain" description="Disease resistance protein winged helix" evidence="8">
    <location>
        <begin position="472"/>
        <end position="547"/>
    </location>
</feature>
<feature type="domain" description="NB-ARC" evidence="6">
    <location>
        <begin position="209"/>
        <end position="386"/>
    </location>
</feature>
<dbReference type="Gene3D" id="3.80.10.10">
    <property type="entry name" value="Ribonuclease Inhibitor"/>
    <property type="match status" value="2"/>
</dbReference>
<dbReference type="EMBL" id="JAUJYO010000005">
    <property type="protein sequence ID" value="KAK1317077.1"/>
    <property type="molecule type" value="Genomic_DNA"/>
</dbReference>
<evidence type="ECO:0000259" key="7">
    <source>
        <dbReference type="Pfam" id="PF18052"/>
    </source>
</evidence>
<protein>
    <submittedName>
        <fullName evidence="10">Disease resistance RPP13-like protein 1</fullName>
    </submittedName>
</protein>
<evidence type="ECO:0000313" key="11">
    <source>
        <dbReference type="Proteomes" id="UP001180020"/>
    </source>
</evidence>
<keyword evidence="11" id="KW-1185">Reference proteome</keyword>
<evidence type="ECO:0000256" key="5">
    <source>
        <dbReference type="ARBA" id="ARBA00022821"/>
    </source>
</evidence>
<dbReference type="GO" id="GO:0042742">
    <property type="term" value="P:defense response to bacterium"/>
    <property type="evidence" value="ECO:0007669"/>
    <property type="project" value="UniProtKB-ARBA"/>
</dbReference>